<name>A0A6S6TX99_9BACT</name>
<protein>
    <submittedName>
        <fullName evidence="1">Uncharacterized protein</fullName>
    </submittedName>
</protein>
<evidence type="ECO:0000313" key="1">
    <source>
        <dbReference type="EMBL" id="CAA6821360.1"/>
    </source>
</evidence>
<organism evidence="1">
    <name type="scientific">uncultured Sulfurovum sp</name>
    <dbReference type="NCBI Taxonomy" id="269237"/>
    <lineage>
        <taxon>Bacteria</taxon>
        <taxon>Pseudomonadati</taxon>
        <taxon>Campylobacterota</taxon>
        <taxon>Epsilonproteobacteria</taxon>
        <taxon>Campylobacterales</taxon>
        <taxon>Sulfurovaceae</taxon>
        <taxon>Sulfurovum</taxon>
        <taxon>environmental samples</taxon>
    </lineage>
</organism>
<gene>
    <name evidence="1" type="ORF">HELGO_WM5496</name>
</gene>
<dbReference type="EMBL" id="CACVAU010000063">
    <property type="protein sequence ID" value="CAA6821360.1"/>
    <property type="molecule type" value="Genomic_DNA"/>
</dbReference>
<accession>A0A6S6TX99</accession>
<dbReference type="GO" id="GO:0003677">
    <property type="term" value="F:DNA binding"/>
    <property type="evidence" value="ECO:0007669"/>
    <property type="project" value="InterPro"/>
</dbReference>
<sequence length="236" mass="27750">MSLLYNNEEKLNYVIKKLNLQTKEIAQKLEITPALISQIQNHYNGKLKKIHLYAICNAYNIPMEIFENENINREEIIDELLDQAEQNIMFHDDHDILDKLAGLWYVYSYPSNPKLSEVWCTETTIYENFQVEDAHKNRGKLYIGEKQSIILKESNNSKNVTSITFDNNRITYETFPFSRVSKSNSLNKELFNFGFFSRRKMSKEEAKEVLGSVNEVQLQMNYELLERINAKIQMEG</sequence>
<dbReference type="AlphaFoldDB" id="A0A6S6TX99"/>
<proteinExistence type="predicted"/>
<dbReference type="SUPFAM" id="SSF47413">
    <property type="entry name" value="lambda repressor-like DNA-binding domains"/>
    <property type="match status" value="1"/>
</dbReference>
<reference evidence="1" key="1">
    <citation type="submission" date="2020-01" db="EMBL/GenBank/DDBJ databases">
        <authorList>
            <person name="Meier V. D."/>
            <person name="Meier V D."/>
        </authorList>
    </citation>
    <scope>NUCLEOTIDE SEQUENCE</scope>
    <source>
        <strain evidence="1">HLG_WM_MAG_05</strain>
    </source>
</reference>
<dbReference type="InterPro" id="IPR010982">
    <property type="entry name" value="Lambda_DNA-bd_dom_sf"/>
</dbReference>
<dbReference type="Gene3D" id="1.10.260.40">
    <property type="entry name" value="lambda repressor-like DNA-binding domains"/>
    <property type="match status" value="1"/>
</dbReference>